<organism evidence="3 4">
    <name type="scientific">Clostridium aestuarii</name>
    <dbReference type="NCBI Taxonomy" id="338193"/>
    <lineage>
        <taxon>Bacteria</taxon>
        <taxon>Bacillati</taxon>
        <taxon>Bacillota</taxon>
        <taxon>Clostridia</taxon>
        <taxon>Eubacteriales</taxon>
        <taxon>Clostridiaceae</taxon>
        <taxon>Clostridium</taxon>
    </lineage>
</organism>
<keyword evidence="2" id="KW-1133">Transmembrane helix</keyword>
<keyword evidence="2" id="KW-0472">Membrane</keyword>
<evidence type="ECO:0000313" key="3">
    <source>
        <dbReference type="EMBL" id="MCY6483536.1"/>
    </source>
</evidence>
<name>A0ABT4CX15_9CLOT</name>
<gene>
    <name evidence="3" type="ORF">OW763_04075</name>
</gene>
<accession>A0ABT4CX15</accession>
<feature type="transmembrane region" description="Helical" evidence="2">
    <location>
        <begin position="6"/>
        <end position="23"/>
    </location>
</feature>
<evidence type="ECO:0000313" key="4">
    <source>
        <dbReference type="Proteomes" id="UP001078443"/>
    </source>
</evidence>
<dbReference type="RefSeq" id="WP_268039779.1">
    <property type="nucleotide sequence ID" value="NZ_JAPQER010000001.1"/>
</dbReference>
<reference evidence="3" key="1">
    <citation type="submission" date="2022-12" db="EMBL/GenBank/DDBJ databases">
        <authorList>
            <person name="Wang J."/>
        </authorList>
    </citation>
    <scope>NUCLEOTIDE SEQUENCE</scope>
    <source>
        <strain evidence="3">HY-45-18</strain>
    </source>
</reference>
<proteinExistence type="predicted"/>
<protein>
    <recommendedName>
        <fullName evidence="5">Cell division protein FtsL</fullName>
    </recommendedName>
</protein>
<comment type="caution">
    <text evidence="3">The sequence shown here is derived from an EMBL/GenBank/DDBJ whole genome shotgun (WGS) entry which is preliminary data.</text>
</comment>
<feature type="coiled-coil region" evidence="1">
    <location>
        <begin position="26"/>
        <end position="74"/>
    </location>
</feature>
<keyword evidence="1" id="KW-0175">Coiled coil</keyword>
<evidence type="ECO:0008006" key="5">
    <source>
        <dbReference type="Google" id="ProtNLM"/>
    </source>
</evidence>
<keyword evidence="4" id="KW-1185">Reference proteome</keyword>
<evidence type="ECO:0000256" key="1">
    <source>
        <dbReference type="SAM" id="Coils"/>
    </source>
</evidence>
<evidence type="ECO:0000256" key="2">
    <source>
        <dbReference type="SAM" id="Phobius"/>
    </source>
</evidence>
<dbReference type="EMBL" id="JAPQER010000001">
    <property type="protein sequence ID" value="MCY6483536.1"/>
    <property type="molecule type" value="Genomic_DNA"/>
</dbReference>
<keyword evidence="2" id="KW-0812">Transmembrane</keyword>
<sequence length="76" mass="8884">MRGKNIIRLCFCITVIALTFFGNQKIKKLVVENNSLQTKLQVLKQEESNLNKENDKLSKNHLDIEKKIDEIENKLK</sequence>
<dbReference type="Proteomes" id="UP001078443">
    <property type="component" value="Unassembled WGS sequence"/>
</dbReference>